<evidence type="ECO:0000256" key="1">
    <source>
        <dbReference type="ARBA" id="ARBA00004496"/>
    </source>
</evidence>
<organism evidence="14 15">
    <name type="scientific">Candidatus Aquitaenariimonas noxiae</name>
    <dbReference type="NCBI Taxonomy" id="1974741"/>
    <lineage>
        <taxon>Bacteria</taxon>
        <taxon>Pseudomonadati</taxon>
        <taxon>Candidatus Omnitrophota</taxon>
        <taxon>Candidatus Aquitaenariimonas</taxon>
    </lineage>
</organism>
<dbReference type="NCBIfam" id="NF001140">
    <property type="entry name" value="PRK00147.1"/>
    <property type="match status" value="1"/>
</dbReference>
<keyword evidence="6 13" id="KW-0949">S-adenosyl-L-methionine</keyword>
<dbReference type="HAMAP" id="MF_00113">
    <property type="entry name" value="QueA"/>
    <property type="match status" value="1"/>
</dbReference>
<proteinExistence type="inferred from homology"/>
<evidence type="ECO:0000313" key="15">
    <source>
        <dbReference type="Proteomes" id="UP000230052"/>
    </source>
</evidence>
<dbReference type="InterPro" id="IPR042119">
    <property type="entry name" value="QueA_dom2"/>
</dbReference>
<comment type="function">
    <text evidence="13">Transfers and isomerizes the ribose moiety from AdoMet to the 7-aminomethyl group of 7-deazaguanine (preQ1-tRNA) to give epoxyqueuosine (oQ-tRNA).</text>
</comment>
<evidence type="ECO:0000313" key="14">
    <source>
        <dbReference type="EMBL" id="PIU41969.1"/>
    </source>
</evidence>
<dbReference type="NCBIfam" id="TIGR00113">
    <property type="entry name" value="queA"/>
    <property type="match status" value="1"/>
</dbReference>
<comment type="subunit">
    <text evidence="3 13">Monomer.</text>
</comment>
<keyword evidence="4 13" id="KW-0963">Cytoplasm</keyword>
<evidence type="ECO:0000256" key="5">
    <source>
        <dbReference type="ARBA" id="ARBA00022679"/>
    </source>
</evidence>
<dbReference type="GO" id="GO:0051075">
    <property type="term" value="F:S-adenosylmethionine:tRNA ribosyltransferase-isomerase activity"/>
    <property type="evidence" value="ECO:0007669"/>
    <property type="project" value="UniProtKB-EC"/>
</dbReference>
<name>A0A2J0KVY9_9BACT</name>
<dbReference type="InterPro" id="IPR003699">
    <property type="entry name" value="QueA"/>
</dbReference>
<dbReference type="InterPro" id="IPR036100">
    <property type="entry name" value="QueA_sf"/>
</dbReference>
<evidence type="ECO:0000256" key="8">
    <source>
        <dbReference type="ARBA" id="ARBA00052751"/>
    </source>
</evidence>
<evidence type="ECO:0000256" key="6">
    <source>
        <dbReference type="ARBA" id="ARBA00022691"/>
    </source>
</evidence>
<dbReference type="GO" id="GO:0005737">
    <property type="term" value="C:cytoplasm"/>
    <property type="evidence" value="ECO:0007669"/>
    <property type="project" value="UniProtKB-SubCell"/>
</dbReference>
<keyword evidence="5 13" id="KW-0808">Transferase</keyword>
<evidence type="ECO:0000256" key="3">
    <source>
        <dbReference type="ARBA" id="ARBA00011245"/>
    </source>
</evidence>
<comment type="pathway">
    <text evidence="2 13">tRNA modification; tRNA-queuosine biosynthesis.</text>
</comment>
<gene>
    <name evidence="13" type="primary">queA</name>
    <name evidence="14" type="ORF">COS99_02545</name>
</gene>
<keyword evidence="14" id="KW-0413">Isomerase</keyword>
<dbReference type="SUPFAM" id="SSF111337">
    <property type="entry name" value="QueA-like"/>
    <property type="match status" value="1"/>
</dbReference>
<evidence type="ECO:0000256" key="9">
    <source>
        <dbReference type="ARBA" id="ARBA00061210"/>
    </source>
</evidence>
<comment type="similarity">
    <text evidence="9 13">Belongs to the QueA family.</text>
</comment>
<dbReference type="InterPro" id="IPR042118">
    <property type="entry name" value="QueA_dom1"/>
</dbReference>
<reference evidence="14 15" key="1">
    <citation type="submission" date="2017-09" db="EMBL/GenBank/DDBJ databases">
        <title>Depth-based differentiation of microbial function through sediment-hosted aquifers and enrichment of novel symbionts in the deep terrestrial subsurface.</title>
        <authorList>
            <person name="Probst A.J."/>
            <person name="Ladd B."/>
            <person name="Jarett J.K."/>
            <person name="Geller-Mcgrath D.E."/>
            <person name="Sieber C.M."/>
            <person name="Emerson J.B."/>
            <person name="Anantharaman K."/>
            <person name="Thomas B.C."/>
            <person name="Malmstrom R."/>
            <person name="Stieglmeier M."/>
            <person name="Klingl A."/>
            <person name="Woyke T."/>
            <person name="Ryan C.M."/>
            <person name="Banfield J.F."/>
        </authorList>
    </citation>
    <scope>NUCLEOTIDE SEQUENCE [LARGE SCALE GENOMIC DNA]</scope>
    <source>
        <strain evidence="14">CG07_land_8_20_14_0_80_42_15</strain>
    </source>
</reference>
<keyword evidence="7 13" id="KW-0671">Queuosine biosynthesis</keyword>
<dbReference type="Gene3D" id="2.40.10.240">
    <property type="entry name" value="QueA-like"/>
    <property type="match status" value="1"/>
</dbReference>
<comment type="subcellular location">
    <subcellularLocation>
        <location evidence="1 13">Cytoplasm</location>
    </subcellularLocation>
</comment>
<evidence type="ECO:0000256" key="4">
    <source>
        <dbReference type="ARBA" id="ARBA00022490"/>
    </source>
</evidence>
<dbReference type="EMBL" id="PEWV01000025">
    <property type="protein sequence ID" value="PIU41969.1"/>
    <property type="molecule type" value="Genomic_DNA"/>
</dbReference>
<evidence type="ECO:0000256" key="13">
    <source>
        <dbReference type="HAMAP-Rule" id="MF_00113"/>
    </source>
</evidence>
<dbReference type="EC" id="2.4.99.17" evidence="10 13"/>
<dbReference type="GO" id="GO:0008616">
    <property type="term" value="P:tRNA queuosine(34) biosynthetic process"/>
    <property type="evidence" value="ECO:0007669"/>
    <property type="project" value="UniProtKB-UniRule"/>
</dbReference>
<dbReference type="UniPathway" id="UPA00392"/>
<dbReference type="PANTHER" id="PTHR30307">
    <property type="entry name" value="S-ADENOSYLMETHIONINE:TRNA RIBOSYLTRANSFERASE-ISOMERASE"/>
    <property type="match status" value="1"/>
</dbReference>
<protein>
    <recommendedName>
        <fullName evidence="11 13">S-adenosylmethionine:tRNA ribosyltransferase-isomerase</fullName>
        <ecNumber evidence="10 13">2.4.99.17</ecNumber>
    </recommendedName>
    <alternativeName>
        <fullName evidence="12 13">Queuosine biosynthesis protein QueA</fullName>
    </alternativeName>
</protein>
<dbReference type="Pfam" id="PF02547">
    <property type="entry name" value="Queuosine_synth"/>
    <property type="match status" value="1"/>
</dbReference>
<evidence type="ECO:0000256" key="7">
    <source>
        <dbReference type="ARBA" id="ARBA00022785"/>
    </source>
</evidence>
<dbReference type="PANTHER" id="PTHR30307:SF0">
    <property type="entry name" value="S-ADENOSYLMETHIONINE:TRNA RIBOSYLTRANSFERASE-ISOMERASE"/>
    <property type="match status" value="1"/>
</dbReference>
<comment type="caution">
    <text evidence="14">The sequence shown here is derived from an EMBL/GenBank/DDBJ whole genome shotgun (WGS) entry which is preliminary data.</text>
</comment>
<dbReference type="Gene3D" id="3.40.1780.10">
    <property type="entry name" value="QueA-like"/>
    <property type="match status" value="1"/>
</dbReference>
<comment type="catalytic activity">
    <reaction evidence="8 13">
        <text>7-aminomethyl-7-carbaguanosine(34) in tRNA + S-adenosyl-L-methionine = epoxyqueuosine(34) in tRNA + adenine + L-methionine + 2 H(+)</text>
        <dbReference type="Rhea" id="RHEA:32155"/>
        <dbReference type="Rhea" id="RHEA-COMP:10342"/>
        <dbReference type="Rhea" id="RHEA-COMP:18582"/>
        <dbReference type="ChEBI" id="CHEBI:15378"/>
        <dbReference type="ChEBI" id="CHEBI:16708"/>
        <dbReference type="ChEBI" id="CHEBI:57844"/>
        <dbReference type="ChEBI" id="CHEBI:59789"/>
        <dbReference type="ChEBI" id="CHEBI:82833"/>
        <dbReference type="ChEBI" id="CHEBI:194443"/>
        <dbReference type="EC" id="2.4.99.17"/>
    </reaction>
</comment>
<accession>A0A2J0KVY9</accession>
<evidence type="ECO:0000256" key="11">
    <source>
        <dbReference type="ARBA" id="ARBA00069325"/>
    </source>
</evidence>
<sequence>MKLKDFDYKLPGELVAQHPAKNREHARLMVLDRKARKIYDKVFSDITEYMQKGDALILNDTKVMPARLFGKRMTGGRVEIFLLEKMDPISEALLRPGNRLKKGEKVVLESGDEAEILERGEIGTFVKFSRSIDEILDSYGHTPLPPYIKREDEKSDKEDYQTIYAKNSGATASPTAGLHFTDELLEKIRNKGVKISYVTLHTSYGTFAPVKGEEVEDHRMHNEYFNMPKETIRSVKEVKEEGGKVFAVGTTSVRTLEHCFGSLDTDDIDRDINGYTDLFIYPGYKFNVVDCLITNFHLPKSTLLLLVSAFTGRDFLFEAYNHAIEEKYRFYSYGDAMLIL</sequence>
<dbReference type="FunFam" id="3.40.1780.10:FF:000001">
    <property type="entry name" value="S-adenosylmethionine:tRNA ribosyltransferase-isomerase"/>
    <property type="match status" value="1"/>
</dbReference>
<evidence type="ECO:0000256" key="2">
    <source>
        <dbReference type="ARBA" id="ARBA00004691"/>
    </source>
</evidence>
<dbReference type="Proteomes" id="UP000230052">
    <property type="component" value="Unassembled WGS sequence"/>
</dbReference>
<evidence type="ECO:0000256" key="10">
    <source>
        <dbReference type="ARBA" id="ARBA00066503"/>
    </source>
</evidence>
<evidence type="ECO:0000256" key="12">
    <source>
        <dbReference type="ARBA" id="ARBA00076160"/>
    </source>
</evidence>
<dbReference type="AlphaFoldDB" id="A0A2J0KVY9"/>